<proteinExistence type="predicted"/>
<keyword evidence="1" id="KW-0812">Transmembrane</keyword>
<keyword evidence="1" id="KW-1133">Transmembrane helix</keyword>
<dbReference type="OrthoDB" id="619536at2759"/>
<dbReference type="Proteomes" id="UP000708208">
    <property type="component" value="Unassembled WGS sequence"/>
</dbReference>
<evidence type="ECO:0000313" key="4">
    <source>
        <dbReference type="Proteomes" id="UP000708208"/>
    </source>
</evidence>
<reference evidence="3" key="1">
    <citation type="submission" date="2021-06" db="EMBL/GenBank/DDBJ databases">
        <authorList>
            <person name="Hodson N. C."/>
            <person name="Mongue J. A."/>
            <person name="Jaron S. K."/>
        </authorList>
    </citation>
    <scope>NUCLEOTIDE SEQUENCE</scope>
</reference>
<feature type="domain" description="O-acyltransferase WSD1 C-terminal" evidence="2">
    <location>
        <begin position="342"/>
        <end position="466"/>
    </location>
</feature>
<dbReference type="Pfam" id="PF06974">
    <property type="entry name" value="WS_DGAT_C"/>
    <property type="match status" value="1"/>
</dbReference>
<dbReference type="InterPro" id="IPR009721">
    <property type="entry name" value="O-acyltransferase_WSD1_C"/>
</dbReference>
<dbReference type="AlphaFoldDB" id="A0A8J2KQT4"/>
<dbReference type="EMBL" id="CAJVCH010193088">
    <property type="protein sequence ID" value="CAG7730375.1"/>
    <property type="molecule type" value="Genomic_DNA"/>
</dbReference>
<protein>
    <recommendedName>
        <fullName evidence="2">O-acyltransferase WSD1 C-terminal domain-containing protein</fullName>
    </recommendedName>
</protein>
<evidence type="ECO:0000256" key="1">
    <source>
        <dbReference type="SAM" id="Phobius"/>
    </source>
</evidence>
<evidence type="ECO:0000313" key="3">
    <source>
        <dbReference type="EMBL" id="CAG7730375.1"/>
    </source>
</evidence>
<feature type="non-terminal residue" evidence="3">
    <location>
        <position position="1"/>
    </location>
</feature>
<gene>
    <name evidence="3" type="ORF">AFUS01_LOCUS19023</name>
</gene>
<keyword evidence="1" id="KW-0472">Membrane</keyword>
<name>A0A8J2KQT4_9HEXA</name>
<evidence type="ECO:0000259" key="2">
    <source>
        <dbReference type="Pfam" id="PF06974"/>
    </source>
</evidence>
<comment type="caution">
    <text evidence="3">The sequence shown here is derived from an EMBL/GenBank/DDBJ whole genome shotgun (WGS) entry which is preliminary data.</text>
</comment>
<organism evidence="3 4">
    <name type="scientific">Allacma fusca</name>
    <dbReference type="NCBI Taxonomy" id="39272"/>
    <lineage>
        <taxon>Eukaryota</taxon>
        <taxon>Metazoa</taxon>
        <taxon>Ecdysozoa</taxon>
        <taxon>Arthropoda</taxon>
        <taxon>Hexapoda</taxon>
        <taxon>Collembola</taxon>
        <taxon>Symphypleona</taxon>
        <taxon>Sminthuridae</taxon>
        <taxon>Allacma</taxon>
    </lineage>
</organism>
<keyword evidence="4" id="KW-1185">Reference proteome</keyword>
<accession>A0A8J2KQT4</accession>
<sequence>MAAANVIRKIKRYTTEFIPIVVSIILYTILAPVFSAFILYRNVAIIIAKFLRPELTPCKPGFESMYTFDKKGFFNIVVCLIIDKAISAERICEMFQERVLNVKNTNGKFMYNKLTQYYTHFMGFSFWRADSKFNITNHVREYNYENLQLRCPQDDVTLQRVLPELAKLHWKDRQSHWETLVVKNYCKNENPNNPKTLLIFRFDHGICDGYSSIGLFRILFQSTFTTPGISRNKTNLTFRQMIYVMITLPYTQLKTFSALFKGQLWAARKSFAPTYCDISQKFDTKQIKLIKSKYGVEFSSVIHCCVPAAILRAIGLSSAKLPQNISGFSAFPLLEHPGGLCNHWTSIIDEFPCESSNSTHRLYSTHKILQRAKNCFTPIANSMNLRFISMFPVWILRRFVWPIYELGPTFAMSNVPCTVSKEFVDGGVIVDAFMVLSTFHRIGMVISSWGVNNQQRIVFNVTRNLLGSQLPPDALSSGFMLELEQLLKIDTN</sequence>
<feature type="transmembrane region" description="Helical" evidence="1">
    <location>
        <begin position="17"/>
        <end position="40"/>
    </location>
</feature>